<protein>
    <submittedName>
        <fullName evidence="3">DUF1080 domain-containing protein</fullName>
    </submittedName>
</protein>
<evidence type="ECO:0000259" key="2">
    <source>
        <dbReference type="Pfam" id="PF06439"/>
    </source>
</evidence>
<feature type="domain" description="3-keto-alpha-glucoside-1,2-lyase/3-keto-2-hydroxy-glucal hydratase" evidence="2">
    <location>
        <begin position="248"/>
        <end position="456"/>
    </location>
</feature>
<dbReference type="InterPro" id="IPR010496">
    <property type="entry name" value="AL/BT2_dom"/>
</dbReference>
<evidence type="ECO:0000313" key="3">
    <source>
        <dbReference type="EMBL" id="TBN03679.1"/>
    </source>
</evidence>
<sequence>MKFLYSNVLLLVSLVLITITQSCNKKGDVAPWVDLIPNQGLEGWNIKGGNATYENLDGVIIGTTKLDTPNTFLTTDSIYGDFIFEIDFKVDSTMNSGIQIRSNSLPYYRDGMVHGYQVEIDPSKRAWSGGIYDEKRRKWLNPLKDNPEAQKAFKQNEWNHYRVEAIADTIKTWINGVPASYLVDDKTATGFIGLQVHSIGNRKEKLGKTVMWKNAKILTENLEQYTTKSPLEPIITKNQLTFNEKRSGWKMLWDGETTKGWRGARLDQFPETGWVIENGELIVLASGGGESEAGGDIVTTQDYSNFELQVDFKLTPGANSGIKYYVDTEINKGPGSSIGLEYQILDDDLHADAKLGSHEGSRTVCSLYDLIKADPQKPVNPIGEWNTAYIKSVNNHVEHWINDVKVLEYERGSDAFLKLVSESKYAKWPNFGLLEKGQILLQDHGDRVAFRNIKIKVHKPKKNSNGK</sequence>
<gene>
    <name evidence="3" type="ORF">EYD45_09180</name>
</gene>
<proteinExistence type="predicted"/>
<name>A0A4Q9FDM3_9FLAO</name>
<feature type="domain" description="3-keto-alpha-glucoside-1,2-lyase/3-keto-2-hydroxy-glucal hydratase" evidence="2">
    <location>
        <begin position="32"/>
        <end position="217"/>
    </location>
</feature>
<keyword evidence="1" id="KW-0732">Signal</keyword>
<reference evidence="3 4" key="1">
    <citation type="submission" date="2019-02" db="EMBL/GenBank/DDBJ databases">
        <title>Hyunsoonleella sp., isolated from marine sediment.</title>
        <authorList>
            <person name="Liu B.-T."/>
        </authorList>
    </citation>
    <scope>NUCLEOTIDE SEQUENCE [LARGE SCALE GENOMIC DNA]</scope>
    <source>
        <strain evidence="3 4">T58</strain>
    </source>
</reference>
<keyword evidence="4" id="KW-1185">Reference proteome</keyword>
<comment type="caution">
    <text evidence="3">The sequence shown here is derived from an EMBL/GenBank/DDBJ whole genome shotgun (WGS) entry which is preliminary data.</text>
</comment>
<dbReference type="PROSITE" id="PS51257">
    <property type="entry name" value="PROKAR_LIPOPROTEIN"/>
    <property type="match status" value="1"/>
</dbReference>
<dbReference type="EMBL" id="SIRT01000006">
    <property type="protein sequence ID" value="TBN03679.1"/>
    <property type="molecule type" value="Genomic_DNA"/>
</dbReference>
<dbReference type="OrthoDB" id="9806233at2"/>
<dbReference type="Proteomes" id="UP000291142">
    <property type="component" value="Unassembled WGS sequence"/>
</dbReference>
<evidence type="ECO:0000256" key="1">
    <source>
        <dbReference type="SAM" id="SignalP"/>
    </source>
</evidence>
<dbReference type="Gene3D" id="2.60.120.560">
    <property type="entry name" value="Exo-inulinase, domain 1"/>
    <property type="match status" value="2"/>
</dbReference>
<feature type="chain" id="PRO_5020866556" evidence="1">
    <location>
        <begin position="26"/>
        <end position="467"/>
    </location>
</feature>
<dbReference type="RefSeq" id="WP_130964247.1">
    <property type="nucleotide sequence ID" value="NZ_SIRT01000006.1"/>
</dbReference>
<dbReference type="GO" id="GO:0016787">
    <property type="term" value="F:hydrolase activity"/>
    <property type="evidence" value="ECO:0007669"/>
    <property type="project" value="InterPro"/>
</dbReference>
<feature type="signal peptide" evidence="1">
    <location>
        <begin position="1"/>
        <end position="25"/>
    </location>
</feature>
<dbReference type="AlphaFoldDB" id="A0A4Q9FDM3"/>
<accession>A0A4Q9FDM3</accession>
<dbReference type="Pfam" id="PF06439">
    <property type="entry name" value="3keto-disac_hyd"/>
    <property type="match status" value="2"/>
</dbReference>
<evidence type="ECO:0000313" key="4">
    <source>
        <dbReference type="Proteomes" id="UP000291142"/>
    </source>
</evidence>
<organism evidence="3 4">
    <name type="scientific">Hyunsoonleella flava</name>
    <dbReference type="NCBI Taxonomy" id="2527939"/>
    <lineage>
        <taxon>Bacteria</taxon>
        <taxon>Pseudomonadati</taxon>
        <taxon>Bacteroidota</taxon>
        <taxon>Flavobacteriia</taxon>
        <taxon>Flavobacteriales</taxon>
        <taxon>Flavobacteriaceae</taxon>
    </lineage>
</organism>